<comment type="similarity">
    <text evidence="7">Belongs to the adenylosuccinate synthetase family.</text>
</comment>
<feature type="compositionally biased region" description="Polar residues" evidence="8">
    <location>
        <begin position="542"/>
        <end position="554"/>
    </location>
</feature>
<dbReference type="GO" id="GO:0004019">
    <property type="term" value="F:adenylosuccinate synthase activity"/>
    <property type="evidence" value="ECO:0007669"/>
    <property type="project" value="UniProtKB-UniRule"/>
</dbReference>
<reference evidence="9" key="2">
    <citation type="submission" date="2020-09" db="EMBL/GenBank/DDBJ databases">
        <authorList>
            <person name="Sun Q."/>
            <person name="Zhou Y."/>
        </authorList>
    </citation>
    <scope>NUCLEOTIDE SEQUENCE</scope>
    <source>
        <strain evidence="9">CGMCC 4.7278</strain>
    </source>
</reference>
<keyword evidence="3 7" id="KW-0547">Nucleotide-binding</keyword>
<dbReference type="InterPro" id="IPR042109">
    <property type="entry name" value="Adenylosuccinate_synth_dom1"/>
</dbReference>
<comment type="subunit">
    <text evidence="7">Homodimer.</text>
</comment>
<protein>
    <recommendedName>
        <fullName evidence="7">Adenylosuccinate synthetase</fullName>
        <shortName evidence="7">AMPSase</shortName>
        <shortName evidence="7">AdSS</shortName>
        <ecNumber evidence="7">6.3.4.4</ecNumber>
    </recommendedName>
    <alternativeName>
        <fullName evidence="7">IMP--aspartate ligase</fullName>
    </alternativeName>
</protein>
<evidence type="ECO:0000256" key="2">
    <source>
        <dbReference type="ARBA" id="ARBA00022723"/>
    </source>
</evidence>
<accession>A0A917V5C0</accession>
<organism evidence="9 10">
    <name type="scientific">Nocardia camponoti</name>
    <dbReference type="NCBI Taxonomy" id="1616106"/>
    <lineage>
        <taxon>Bacteria</taxon>
        <taxon>Bacillati</taxon>
        <taxon>Actinomycetota</taxon>
        <taxon>Actinomycetes</taxon>
        <taxon>Mycobacteriales</taxon>
        <taxon>Nocardiaceae</taxon>
        <taxon>Nocardia</taxon>
    </lineage>
</organism>
<comment type="subcellular location">
    <subcellularLocation>
        <location evidence="7">Cytoplasm</location>
    </subcellularLocation>
</comment>
<keyword evidence="4 7" id="KW-0658">Purine biosynthesis</keyword>
<feature type="active site" description="Proton donor" evidence="7">
    <location>
        <position position="47"/>
    </location>
</feature>
<keyword evidence="7" id="KW-0963">Cytoplasm</keyword>
<keyword evidence="5 7" id="KW-0460">Magnesium</keyword>
<dbReference type="EMBL" id="BMMW01000001">
    <property type="protein sequence ID" value="GGK39925.1"/>
    <property type="molecule type" value="Genomic_DNA"/>
</dbReference>
<dbReference type="Proteomes" id="UP000612956">
    <property type="component" value="Unassembled WGS sequence"/>
</dbReference>
<feature type="binding site" description="in other chain" evidence="7">
    <location>
        <position position="241"/>
    </location>
    <ligand>
        <name>IMP</name>
        <dbReference type="ChEBI" id="CHEBI:58053"/>
        <note>ligand shared between dimeric partners</note>
    </ligand>
</feature>
<evidence type="ECO:0000256" key="7">
    <source>
        <dbReference type="HAMAP-Rule" id="MF_00011"/>
    </source>
</evidence>
<dbReference type="SMART" id="SM00788">
    <property type="entry name" value="Adenylsucc_synt"/>
    <property type="match status" value="1"/>
</dbReference>
<feature type="region of interest" description="Disordered" evidence="8">
    <location>
        <begin position="519"/>
        <end position="558"/>
    </location>
</feature>
<dbReference type="AlphaFoldDB" id="A0A917V5C0"/>
<feature type="region of interest" description="Disordered" evidence="8">
    <location>
        <begin position="343"/>
        <end position="365"/>
    </location>
</feature>
<dbReference type="GO" id="GO:0005737">
    <property type="term" value="C:cytoplasm"/>
    <property type="evidence" value="ECO:0007669"/>
    <property type="project" value="UniProtKB-SubCell"/>
</dbReference>
<dbReference type="HAMAP" id="MF_00011">
    <property type="entry name" value="Adenylosucc_synth"/>
    <property type="match status" value="1"/>
</dbReference>
<feature type="binding site" evidence="7">
    <location>
        <begin position="421"/>
        <end position="423"/>
    </location>
    <ligand>
        <name>GTP</name>
        <dbReference type="ChEBI" id="CHEBI:37565"/>
    </ligand>
</feature>
<comment type="cofactor">
    <cofactor evidence="7">
        <name>Mg(2+)</name>
        <dbReference type="ChEBI" id="CHEBI:18420"/>
    </cofactor>
    <text evidence="7">Binds 1 Mg(2+) ion per subunit.</text>
</comment>
<comment type="catalytic activity">
    <reaction evidence="7">
        <text>IMP + L-aspartate + GTP = N(6)-(1,2-dicarboxyethyl)-AMP + GDP + phosphate + 2 H(+)</text>
        <dbReference type="Rhea" id="RHEA:15753"/>
        <dbReference type="ChEBI" id="CHEBI:15378"/>
        <dbReference type="ChEBI" id="CHEBI:29991"/>
        <dbReference type="ChEBI" id="CHEBI:37565"/>
        <dbReference type="ChEBI" id="CHEBI:43474"/>
        <dbReference type="ChEBI" id="CHEBI:57567"/>
        <dbReference type="ChEBI" id="CHEBI:58053"/>
        <dbReference type="ChEBI" id="CHEBI:58189"/>
        <dbReference type="EC" id="6.3.4.4"/>
    </reaction>
</comment>
<feature type="binding site" evidence="7">
    <location>
        <begin position="328"/>
        <end position="330"/>
    </location>
    <ligand>
        <name>GTP</name>
        <dbReference type="ChEBI" id="CHEBI:37565"/>
    </ligand>
</feature>
<evidence type="ECO:0000313" key="10">
    <source>
        <dbReference type="Proteomes" id="UP000612956"/>
    </source>
</evidence>
<dbReference type="InterPro" id="IPR001114">
    <property type="entry name" value="Adenylosuccinate_synthetase"/>
</dbReference>
<reference evidence="9" key="1">
    <citation type="journal article" date="2014" name="Int. J. Syst. Evol. Microbiol.">
        <title>Complete genome sequence of Corynebacterium casei LMG S-19264T (=DSM 44701T), isolated from a smear-ripened cheese.</title>
        <authorList>
            <consortium name="US DOE Joint Genome Institute (JGI-PGF)"/>
            <person name="Walter F."/>
            <person name="Albersmeier A."/>
            <person name="Kalinowski J."/>
            <person name="Ruckert C."/>
        </authorList>
    </citation>
    <scope>NUCLEOTIDE SEQUENCE</scope>
    <source>
        <strain evidence="9">CGMCC 4.7278</strain>
    </source>
</reference>
<dbReference type="PANTHER" id="PTHR11846:SF0">
    <property type="entry name" value="ADENYLOSUCCINATE SYNTHETASE"/>
    <property type="match status" value="1"/>
</dbReference>
<dbReference type="InterPro" id="IPR027417">
    <property type="entry name" value="P-loop_NTPase"/>
</dbReference>
<feature type="binding site" description="in other chain" evidence="7">
    <location>
        <position position="226"/>
    </location>
    <ligand>
        <name>IMP</name>
        <dbReference type="ChEBI" id="CHEBI:58053"/>
        <note>ligand shared between dimeric partners</note>
    </ligand>
</feature>
<comment type="caution">
    <text evidence="7">Lacks conserved residue(s) required for the propagation of feature annotation.</text>
</comment>
<comment type="pathway">
    <text evidence="7">Purine metabolism; AMP biosynthesis via de novo pathway; AMP from IMP: step 1/2.</text>
</comment>
<dbReference type="Gene3D" id="3.40.440.10">
    <property type="entry name" value="Adenylosuccinate Synthetase, subunit A, domain 1"/>
    <property type="match status" value="1"/>
</dbReference>
<name>A0A917V5C0_9NOCA</name>
<dbReference type="Pfam" id="PF00709">
    <property type="entry name" value="Adenylsucc_synt"/>
    <property type="match status" value="1"/>
</dbReference>
<dbReference type="EC" id="6.3.4.4" evidence="7"/>
<dbReference type="InterPro" id="IPR042111">
    <property type="entry name" value="Adenylosuccinate_synth_dom3"/>
</dbReference>
<evidence type="ECO:0000256" key="1">
    <source>
        <dbReference type="ARBA" id="ARBA00022598"/>
    </source>
</evidence>
<gene>
    <name evidence="7" type="primary">purA</name>
    <name evidence="9" type="ORF">GCM10011591_09430</name>
</gene>
<evidence type="ECO:0000256" key="3">
    <source>
        <dbReference type="ARBA" id="ARBA00022741"/>
    </source>
</evidence>
<dbReference type="InterPro" id="IPR042110">
    <property type="entry name" value="Adenylosuccinate_synth_dom2"/>
</dbReference>
<dbReference type="PANTHER" id="PTHR11846">
    <property type="entry name" value="ADENYLOSUCCINATE SYNTHETASE"/>
    <property type="match status" value="1"/>
</dbReference>
<dbReference type="GO" id="GO:0000287">
    <property type="term" value="F:magnesium ion binding"/>
    <property type="evidence" value="ECO:0007669"/>
    <property type="project" value="UniProtKB-UniRule"/>
</dbReference>
<evidence type="ECO:0000256" key="8">
    <source>
        <dbReference type="SAM" id="MobiDB-lite"/>
    </source>
</evidence>
<comment type="function">
    <text evidence="7">Plays an important role in the de novo pathway of purine nucleotide biosynthesis. Catalyzes the first committed step in the biosynthesis of AMP from IMP.</text>
</comment>
<comment type="caution">
    <text evidence="9">The sequence shown here is derived from an EMBL/GenBank/DDBJ whole genome shotgun (WGS) entry which is preliminary data.</text>
</comment>
<proteinExistence type="inferred from homology"/>
<sequence>MSAHLIVVDLGFGDAGKGATVDWLCSAEAGLGVAGVVRFNGGAQAAHNVVVDGRHHCFAQFGAGTFSRVPTLLSRYCLVEPMALASESERLAALGVVDPLGLVAIDGDALLTTPIHIAANRAREDARGSSRHGSCGRGIGETASYALEYDAPRVRDCRDPVLLRAKLDQLAAHYAPLLTGSAHGFEPIDDLVRMYREFTCAVRIVDGAAELARMVARGRVVFEGAQGVLLDEWRGFHPHTTWSTVEPRNAHALLAEVGASGQVLGVTRAYATRHGAGPLPTEAPLEIPEPHNGFGHYQGDFRQGHFDLVLARYAVAACGRVDALVVNHLDAVVPDLRANRVSRNSGAADHRPGSNSVAAGSVRSAAGTENATPAAATCSNSAAAGTVPIAAGTDDPTPAAGTWRAAVAYSTQESGRITELPLGTWQDLAHQQHLTDLITTAQPELHDIDGDMGAWISTSLDIPLALTAHGPTRADRRAHAALGTAPNAESHTRSGALASPGAKSRRPTRVQVAAMADANHPIGFGDHGPARADSRTHAAVSADQSARGSTPNGRRSNRAEVKLAASPNIDHPTRVRQDVARGAIGGVH</sequence>
<dbReference type="GO" id="GO:0044208">
    <property type="term" value="P:'de novo' AMP biosynthetic process"/>
    <property type="evidence" value="ECO:0007669"/>
    <property type="project" value="UniProtKB-UniRule"/>
</dbReference>
<keyword evidence="6 7" id="KW-0342">GTP-binding</keyword>
<keyword evidence="1 7" id="KW-0436">Ligase</keyword>
<feature type="binding site" evidence="7">
    <location>
        <position position="302"/>
    </location>
    <ligand>
        <name>GTP</name>
        <dbReference type="ChEBI" id="CHEBI:37565"/>
    </ligand>
</feature>
<dbReference type="SUPFAM" id="SSF52540">
    <property type="entry name" value="P-loop containing nucleoside triphosphate hydrolases"/>
    <property type="match status" value="1"/>
</dbReference>
<feature type="active site" description="Proton acceptor" evidence="7">
    <location>
        <position position="14"/>
    </location>
</feature>
<evidence type="ECO:0000313" key="9">
    <source>
        <dbReference type="EMBL" id="GGK39925.1"/>
    </source>
</evidence>
<dbReference type="GO" id="GO:0046040">
    <property type="term" value="P:IMP metabolic process"/>
    <property type="evidence" value="ECO:0007669"/>
    <property type="project" value="TreeGrafter"/>
</dbReference>
<feature type="region of interest" description="Disordered" evidence="8">
    <location>
        <begin position="483"/>
        <end position="507"/>
    </location>
</feature>
<keyword evidence="10" id="KW-1185">Reference proteome</keyword>
<feature type="binding site" evidence="7">
    <location>
        <position position="14"/>
    </location>
    <ligand>
        <name>Mg(2+)</name>
        <dbReference type="ChEBI" id="CHEBI:18420"/>
    </ligand>
</feature>
<dbReference type="Gene3D" id="3.90.170.10">
    <property type="entry name" value="Adenylosuccinate Synthetase, subunit A, domain 3"/>
    <property type="match status" value="1"/>
</dbReference>
<dbReference type="Gene3D" id="1.10.300.10">
    <property type="entry name" value="Adenylosuccinate Synthetase, subunit A, domain 2"/>
    <property type="match status" value="1"/>
</dbReference>
<keyword evidence="2 7" id="KW-0479">Metal-binding</keyword>
<feature type="compositionally biased region" description="Low complexity" evidence="8">
    <location>
        <begin position="353"/>
        <end position="365"/>
    </location>
</feature>
<evidence type="ECO:0000256" key="5">
    <source>
        <dbReference type="ARBA" id="ARBA00022842"/>
    </source>
</evidence>
<dbReference type="GO" id="GO:0005525">
    <property type="term" value="F:GTP binding"/>
    <property type="evidence" value="ECO:0007669"/>
    <property type="project" value="UniProtKB-UniRule"/>
</dbReference>
<evidence type="ECO:0000256" key="6">
    <source>
        <dbReference type="ARBA" id="ARBA00023134"/>
    </source>
</evidence>
<evidence type="ECO:0000256" key="4">
    <source>
        <dbReference type="ARBA" id="ARBA00022755"/>
    </source>
</evidence>